<proteinExistence type="predicted"/>
<dbReference type="KEGG" id="bsed:DN745_16465"/>
<dbReference type="AlphaFoldDB" id="A0A2Z4FQ94"/>
<keyword evidence="2" id="KW-1185">Reference proteome</keyword>
<gene>
    <name evidence="1" type="ORF">DN745_16465</name>
</gene>
<dbReference type="RefSeq" id="WP_111336510.1">
    <property type="nucleotide sequence ID" value="NZ_CP030032.1"/>
</dbReference>
<dbReference type="EMBL" id="CP030032">
    <property type="protein sequence ID" value="AWV90826.1"/>
    <property type="molecule type" value="Genomic_DNA"/>
</dbReference>
<protein>
    <submittedName>
        <fullName evidence="1">Uncharacterized protein</fullName>
    </submittedName>
</protein>
<evidence type="ECO:0000313" key="2">
    <source>
        <dbReference type="Proteomes" id="UP000249799"/>
    </source>
</evidence>
<sequence>MENERQDLESRYAVELAQGYAVLARMSGFQEDTAPNTGNVDDEIMLNAVYGGSASPEHLGPYTVYQVDWLDELPDEDQSEDALRVLSATNRERIAGEPAEAFQRYLDDQFKGWVYHHERGELYVIADQSEDDDAGL</sequence>
<accession>A0A2Z4FQ94</accession>
<reference evidence="1 2" key="1">
    <citation type="submission" date="2018-06" db="EMBL/GenBank/DDBJ databases">
        <title>Lujinxingia sediminis gen. nov. sp. nov., a new facultative anaerobic member of the class Deltaproteobacteria, and proposal of Lujinxingaceae fam. nov.</title>
        <authorList>
            <person name="Guo L.-Y."/>
            <person name="Li C.-M."/>
            <person name="Wang S."/>
            <person name="Du Z.-J."/>
        </authorList>
    </citation>
    <scope>NUCLEOTIDE SEQUENCE [LARGE SCALE GENOMIC DNA]</scope>
    <source>
        <strain evidence="1 2">FA350</strain>
    </source>
</reference>
<evidence type="ECO:0000313" key="1">
    <source>
        <dbReference type="EMBL" id="AWV90826.1"/>
    </source>
</evidence>
<name>A0A2Z4FQ94_9DELT</name>
<dbReference type="OrthoDB" id="9961702at2"/>
<organism evidence="1 2">
    <name type="scientific">Bradymonas sediminis</name>
    <dbReference type="NCBI Taxonomy" id="1548548"/>
    <lineage>
        <taxon>Bacteria</taxon>
        <taxon>Deltaproteobacteria</taxon>
        <taxon>Bradymonadales</taxon>
        <taxon>Bradymonadaceae</taxon>
        <taxon>Bradymonas</taxon>
    </lineage>
</organism>
<dbReference type="Proteomes" id="UP000249799">
    <property type="component" value="Chromosome"/>
</dbReference>